<name>A0A4Q5LVP4_9BACT</name>
<dbReference type="AlphaFoldDB" id="A0A4Q5LVP4"/>
<dbReference type="OrthoDB" id="3295282at2"/>
<dbReference type="EMBL" id="SEWF01000040">
    <property type="protein sequence ID" value="RYU93635.1"/>
    <property type="molecule type" value="Genomic_DNA"/>
</dbReference>
<sequence length="155" mass="18019">MITCQQIEISWTKEARGGRLATVRNAIPYAFEISSDRKSLTIEKYISVIYESMQVPDNATNKLISVVGNLIFEIENNILQVKIPRYNGYDQKLASLNPDDTIQFMKFSTSIDYEHTITYHKWVVNMAFSNGNISSDYFQTQPFKYQFDEKSGIWY</sequence>
<reference evidence="1 2" key="1">
    <citation type="submission" date="2019-02" db="EMBL/GenBank/DDBJ databases">
        <title>Bacterial novel species Emticicia sp. 17J42-9 isolated from soil.</title>
        <authorList>
            <person name="Jung H.-Y."/>
        </authorList>
    </citation>
    <scope>NUCLEOTIDE SEQUENCE [LARGE SCALE GENOMIC DNA]</scope>
    <source>
        <strain evidence="1 2">17J42-9</strain>
    </source>
</reference>
<organism evidence="1 2">
    <name type="scientific">Emticicia agri</name>
    <dbReference type="NCBI Taxonomy" id="2492393"/>
    <lineage>
        <taxon>Bacteria</taxon>
        <taxon>Pseudomonadati</taxon>
        <taxon>Bacteroidota</taxon>
        <taxon>Cytophagia</taxon>
        <taxon>Cytophagales</taxon>
        <taxon>Leadbetterellaceae</taxon>
        <taxon>Emticicia</taxon>
    </lineage>
</organism>
<dbReference type="RefSeq" id="WP_130023242.1">
    <property type="nucleotide sequence ID" value="NZ_SEWF01000040.1"/>
</dbReference>
<evidence type="ECO:0000313" key="1">
    <source>
        <dbReference type="EMBL" id="RYU93635.1"/>
    </source>
</evidence>
<gene>
    <name evidence="1" type="ORF">EWM59_21115</name>
</gene>
<dbReference type="Proteomes" id="UP000293162">
    <property type="component" value="Unassembled WGS sequence"/>
</dbReference>
<proteinExistence type="predicted"/>
<protein>
    <submittedName>
        <fullName evidence="1">Uncharacterized protein</fullName>
    </submittedName>
</protein>
<keyword evidence="2" id="KW-1185">Reference proteome</keyword>
<evidence type="ECO:0000313" key="2">
    <source>
        <dbReference type="Proteomes" id="UP000293162"/>
    </source>
</evidence>
<accession>A0A4Q5LVP4</accession>
<comment type="caution">
    <text evidence="1">The sequence shown here is derived from an EMBL/GenBank/DDBJ whole genome shotgun (WGS) entry which is preliminary data.</text>
</comment>